<dbReference type="EMBL" id="MH588545">
    <property type="protein sequence ID" value="AXQ68660.1"/>
    <property type="molecule type" value="Genomic_DNA"/>
</dbReference>
<proteinExistence type="predicted"/>
<name>A0A385EAF5_9CAUD</name>
<dbReference type="Proteomes" id="UP000259026">
    <property type="component" value="Segment"/>
</dbReference>
<evidence type="ECO:0000313" key="2">
    <source>
        <dbReference type="Proteomes" id="UP000259026"/>
    </source>
</evidence>
<gene>
    <name evidence="1" type="ORF">CcrPW_gp121</name>
</gene>
<dbReference type="Gene3D" id="3.30.2000.20">
    <property type="match status" value="1"/>
</dbReference>
<reference evidence="1" key="2">
    <citation type="submission" date="2018-09" db="EMBL/GenBank/DDBJ databases">
        <title>Giant CbK-like Caulobacter bacteriophages have genetically divergent genomes.</title>
        <authorList>
            <person name="Wilson K."/>
            <person name="Ely B."/>
        </authorList>
    </citation>
    <scope>NUCLEOTIDE SEQUENCE [LARGE SCALE GENOMIC DNA]</scope>
</reference>
<accession>A0A385EAF5</accession>
<sequence length="151" mass="16727">MSIFNALRRVLDTKALAAATEAGLAGKIQLMNEETVKDKRTVHAEFWFRTGGSKQCELGPNTSLEMTVGIFQFTVYSPENVGSGSGTAAADILRARFNRKQWMVDPYGYISTQVANLKTPMSGPVNGQFVTIVDGTFYYYHRDPDAGDFRE</sequence>
<reference evidence="1" key="1">
    <citation type="submission" date="2018-07" db="EMBL/GenBank/DDBJ databases">
        <authorList>
            <person name="Quirk P.G."/>
            <person name="Krulwich T.A."/>
        </authorList>
    </citation>
    <scope>NUCLEOTIDE SEQUENCE</scope>
</reference>
<organism evidence="1 2">
    <name type="scientific">Caulobacter phage CcrPW</name>
    <dbReference type="NCBI Taxonomy" id="2283271"/>
    <lineage>
        <taxon>Viruses</taxon>
        <taxon>Duplodnaviria</taxon>
        <taxon>Heunggongvirae</taxon>
        <taxon>Uroviricota</taxon>
        <taxon>Caudoviricetes</taxon>
        <taxon>Jeanschmidtviridae</taxon>
        <taxon>Colossusvirus</taxon>
        <taxon>Colossusvirus PW</taxon>
    </lineage>
</organism>
<keyword evidence="2" id="KW-1185">Reference proteome</keyword>
<protein>
    <submittedName>
        <fullName evidence="1">Uncharacterized protein</fullName>
    </submittedName>
</protein>
<evidence type="ECO:0000313" key="1">
    <source>
        <dbReference type="EMBL" id="AXQ68660.1"/>
    </source>
</evidence>